<protein>
    <submittedName>
        <fullName evidence="1">Uncharacterized protein</fullName>
    </submittedName>
</protein>
<gene>
    <name evidence="1" type="ORF">SDC9_78914</name>
</gene>
<dbReference type="EMBL" id="VSSQ01006335">
    <property type="protein sequence ID" value="MPM32352.1"/>
    <property type="molecule type" value="Genomic_DNA"/>
</dbReference>
<comment type="caution">
    <text evidence="1">The sequence shown here is derived from an EMBL/GenBank/DDBJ whole genome shotgun (WGS) entry which is preliminary data.</text>
</comment>
<name>A0A644YV45_9ZZZZ</name>
<organism evidence="1">
    <name type="scientific">bioreactor metagenome</name>
    <dbReference type="NCBI Taxonomy" id="1076179"/>
    <lineage>
        <taxon>unclassified sequences</taxon>
        <taxon>metagenomes</taxon>
        <taxon>ecological metagenomes</taxon>
    </lineage>
</organism>
<sequence>MALNLSVAAMMIGQHQSLIAYDFCCTAASEQHYSVFHAAVIDRINIFGSEFKSHRLHFLFIERFKKDRQPHAFVRKHAERHADKQNKRKK</sequence>
<reference evidence="1" key="1">
    <citation type="submission" date="2019-08" db="EMBL/GenBank/DDBJ databases">
        <authorList>
            <person name="Kucharzyk K."/>
            <person name="Murdoch R.W."/>
            <person name="Higgins S."/>
            <person name="Loffler F."/>
        </authorList>
    </citation>
    <scope>NUCLEOTIDE SEQUENCE</scope>
</reference>
<accession>A0A644YV45</accession>
<evidence type="ECO:0000313" key="1">
    <source>
        <dbReference type="EMBL" id="MPM32352.1"/>
    </source>
</evidence>
<dbReference type="AlphaFoldDB" id="A0A644YV45"/>
<proteinExistence type="predicted"/>